<accession>A0ABV7ZJR8</accession>
<evidence type="ECO:0000259" key="2">
    <source>
        <dbReference type="Pfam" id="PF13683"/>
    </source>
</evidence>
<reference evidence="4" key="1">
    <citation type="journal article" date="2019" name="Int. J. Syst. Evol. Microbiol.">
        <title>The Global Catalogue of Microorganisms (GCM) 10K type strain sequencing project: providing services to taxonomists for standard genome sequencing and annotation.</title>
        <authorList>
            <consortium name="The Broad Institute Genomics Platform"/>
            <consortium name="The Broad Institute Genome Sequencing Center for Infectious Disease"/>
            <person name="Wu L."/>
            <person name="Ma J."/>
        </authorList>
    </citation>
    <scope>NUCLEOTIDE SEQUENCE [LARGE SCALE GENOMIC DNA]</scope>
    <source>
        <strain evidence="4">CCUG 53252</strain>
    </source>
</reference>
<name>A0ABV7ZJR8_9CORY</name>
<feature type="region of interest" description="Disordered" evidence="1">
    <location>
        <begin position="1"/>
        <end position="27"/>
    </location>
</feature>
<sequence>MQLLSIRYGENQAESEDEASVGSHGDSYDKATAEAVNSAYKAGLTDRKVWSELIEVMSATSRWVTWYTRSRLHSAIGCRQPFEIHSQRNNQTTKDSAAA</sequence>
<evidence type="ECO:0000313" key="3">
    <source>
        <dbReference type="EMBL" id="MFC3848783.1"/>
    </source>
</evidence>
<evidence type="ECO:0000256" key="1">
    <source>
        <dbReference type="SAM" id="MobiDB-lite"/>
    </source>
</evidence>
<dbReference type="Proteomes" id="UP001595751">
    <property type="component" value="Unassembled WGS sequence"/>
</dbReference>
<gene>
    <name evidence="3" type="ORF">ACFORJ_01175</name>
</gene>
<protein>
    <submittedName>
        <fullName evidence="3">Integrase core domain-containing protein</fullName>
    </submittedName>
</protein>
<comment type="caution">
    <text evidence="3">The sequence shown here is derived from an EMBL/GenBank/DDBJ whole genome shotgun (WGS) entry which is preliminary data.</text>
</comment>
<organism evidence="3 4">
    <name type="scientific">Corynebacterium hansenii</name>
    <dbReference type="NCBI Taxonomy" id="394964"/>
    <lineage>
        <taxon>Bacteria</taxon>
        <taxon>Bacillati</taxon>
        <taxon>Actinomycetota</taxon>
        <taxon>Actinomycetes</taxon>
        <taxon>Mycobacteriales</taxon>
        <taxon>Corynebacteriaceae</taxon>
        <taxon>Corynebacterium</taxon>
    </lineage>
</organism>
<dbReference type="InterPro" id="IPR001584">
    <property type="entry name" value="Integrase_cat-core"/>
</dbReference>
<evidence type="ECO:0000313" key="4">
    <source>
        <dbReference type="Proteomes" id="UP001595751"/>
    </source>
</evidence>
<dbReference type="Pfam" id="PF13683">
    <property type="entry name" value="rve_3"/>
    <property type="match status" value="1"/>
</dbReference>
<keyword evidence="4" id="KW-1185">Reference proteome</keyword>
<dbReference type="RefSeq" id="WP_377748411.1">
    <property type="nucleotide sequence ID" value="NZ_JBHRZN010000001.1"/>
</dbReference>
<feature type="domain" description="Integrase catalytic" evidence="2">
    <location>
        <begin position="20"/>
        <end position="81"/>
    </location>
</feature>
<dbReference type="EMBL" id="JBHRZN010000001">
    <property type="protein sequence ID" value="MFC3848783.1"/>
    <property type="molecule type" value="Genomic_DNA"/>
</dbReference>
<proteinExistence type="predicted"/>